<dbReference type="PROSITE" id="PS51257">
    <property type="entry name" value="PROKAR_LIPOPROTEIN"/>
    <property type="match status" value="1"/>
</dbReference>
<feature type="chain" id="PRO_5034766238" description="Coagulation factor 5/8 type domain-containing protein" evidence="1">
    <location>
        <begin position="20"/>
        <end position="294"/>
    </location>
</feature>
<evidence type="ECO:0000313" key="3">
    <source>
        <dbReference type="Proteomes" id="UP000616885"/>
    </source>
</evidence>
<keyword evidence="1" id="KW-0732">Signal</keyword>
<organism evidence="2 3">
    <name type="scientific">Bionectria ochroleuca</name>
    <name type="common">Gliocladium roseum</name>
    <dbReference type="NCBI Taxonomy" id="29856"/>
    <lineage>
        <taxon>Eukaryota</taxon>
        <taxon>Fungi</taxon>
        <taxon>Dikarya</taxon>
        <taxon>Ascomycota</taxon>
        <taxon>Pezizomycotina</taxon>
        <taxon>Sordariomycetes</taxon>
        <taxon>Hypocreomycetidae</taxon>
        <taxon>Hypocreales</taxon>
        <taxon>Bionectriaceae</taxon>
        <taxon>Clonostachys</taxon>
    </lineage>
</organism>
<reference evidence="2" key="1">
    <citation type="submission" date="2020-10" db="EMBL/GenBank/DDBJ databases">
        <title>High-Quality Genome Resource of Clonostachys rosea strain S41 by Oxford Nanopore Long-Read Sequencing.</title>
        <authorList>
            <person name="Wang H."/>
        </authorList>
    </citation>
    <scope>NUCLEOTIDE SEQUENCE</scope>
    <source>
        <strain evidence="2">S41</strain>
    </source>
</reference>
<evidence type="ECO:0000313" key="2">
    <source>
        <dbReference type="EMBL" id="KAF9755669.1"/>
    </source>
</evidence>
<evidence type="ECO:0000256" key="1">
    <source>
        <dbReference type="SAM" id="SignalP"/>
    </source>
</evidence>
<dbReference type="Proteomes" id="UP000616885">
    <property type="component" value="Unassembled WGS sequence"/>
</dbReference>
<dbReference type="EMBL" id="JADCTT010000003">
    <property type="protein sequence ID" value="KAF9755669.1"/>
    <property type="molecule type" value="Genomic_DNA"/>
</dbReference>
<proteinExistence type="predicted"/>
<feature type="signal peptide" evidence="1">
    <location>
        <begin position="1"/>
        <end position="19"/>
    </location>
</feature>
<protein>
    <recommendedName>
        <fullName evidence="4">Coagulation factor 5/8 type domain-containing protein</fullName>
    </recommendedName>
</protein>
<comment type="caution">
    <text evidence="2">The sequence shown here is derived from an EMBL/GenBank/DDBJ whole genome shotgun (WGS) entry which is preliminary data.</text>
</comment>
<sequence length="294" mass="31687">MKFANCVSVLLSFVGCAFGAAIARDETAAEDIRAIYLFKDVMVSDTTALQTSGFNTVLMFGVGFLENGDIMYYSNTAGSSDVLVASNGAYVGGTALAQKVLSLKSAPGTGINRVEITSNSIHLKELMASPGPGSNTRLYRNLAALKEAWNLDGYNNNDEAIYDLASTVTFAKMVGEIGLHFTIVPYTRASFWASVKSQVGDLLDRVYLQCYDGGAGNNPASWESTLGIKIVPLIWVTNDSKPVYGTTPAQARTRFAGWEAQSSLAGGGYWNDYDIEKMGLSYTEYGQVLKDLFP</sequence>
<name>A0A8H7TQB3_BIOOC</name>
<accession>A0A8H7TQB3</accession>
<gene>
    <name evidence="2" type="ORF">IM811_011110</name>
</gene>
<evidence type="ECO:0008006" key="4">
    <source>
        <dbReference type="Google" id="ProtNLM"/>
    </source>
</evidence>
<dbReference type="AlphaFoldDB" id="A0A8H7TQB3"/>